<reference evidence="1" key="1">
    <citation type="submission" date="2016-09" db="EMBL/GenBank/DDBJ databases">
        <title>A new generic human adenovirus multigene typing system reveals a high ratio of recombinant strains and possible new types in a collection of Swedish isolates.</title>
        <authorList>
            <person name="Kajan G.L."/>
            <person name="Lipiec A."/>
            <person name="Bartha D."/>
            <person name="Allard A."/>
            <person name="Arnberg N."/>
        </authorList>
    </citation>
    <scope>NUCLEOTIDE SEQUENCE [LARGE SCALE GENOMIC DNA]</scope>
    <source>
        <strain evidence="1">GyK253</strain>
    </source>
</reference>
<sequence length="122" mass="13964">MMQRDRWFRYKLSSYQTHRLPPPSEDFVPIATMERTPGLLECEHLNMHYSSALDSTVLLDDVSEGFISITDQRFASKEPVLILSQKNCCVNSKLQLFAAVQGEREVYKIKWKGGGGLTVRIL</sequence>
<dbReference type="Proteomes" id="UP000318873">
    <property type="component" value="Genome"/>
</dbReference>
<dbReference type="EMBL" id="KX868523">
    <property type="protein sequence ID" value="AZI15587.1"/>
    <property type="molecule type" value="Genomic_DNA"/>
</dbReference>
<protein>
    <submittedName>
        <fullName evidence="1">Control protein E4orf6/7</fullName>
    </submittedName>
</protein>
<proteinExistence type="predicted"/>
<organism evidence="1">
    <name type="scientific">Human adenovirus F serotype 41</name>
    <name type="common">HAdV-41</name>
    <name type="synonym">Human adenovirus 41</name>
    <dbReference type="NCBI Taxonomy" id="10524"/>
    <lineage>
        <taxon>Viruses</taxon>
        <taxon>Varidnaviria</taxon>
        <taxon>Bamfordvirae</taxon>
        <taxon>Preplasmiviricota</taxon>
        <taxon>Polisuviricotina</taxon>
        <taxon>Pharingeaviricetes</taxon>
        <taxon>Rowavirales</taxon>
        <taxon>Adenoviridae</taxon>
        <taxon>Mastadenovirus</taxon>
        <taxon>Mastadenovirus faecale</taxon>
        <taxon>Human mastadenovirus F</taxon>
    </lineage>
</organism>
<organismHost>
    <name type="scientific">Homo sapiens</name>
    <name type="common">Human</name>
    <dbReference type="NCBI Taxonomy" id="9606"/>
</organismHost>
<evidence type="ECO:0000313" key="1">
    <source>
        <dbReference type="EMBL" id="AZI15587.1"/>
    </source>
</evidence>
<accession>A0A3G8W5U1</accession>
<name>A0A3G8W5U1_ADE41</name>